<proteinExistence type="predicted"/>
<dbReference type="AlphaFoldDB" id="A0A732D6I3"/>
<evidence type="ECO:0000313" key="1">
    <source>
        <dbReference type="EMBL" id="HAE4980088.1"/>
    </source>
</evidence>
<gene>
    <name evidence="1" type="ORF">G4G51_004760</name>
</gene>
<organism evidence="1">
    <name type="scientific">Salmonella dublin</name>
    <dbReference type="NCBI Taxonomy" id="98360"/>
    <lineage>
        <taxon>Bacteria</taxon>
        <taxon>Pseudomonadati</taxon>
        <taxon>Pseudomonadota</taxon>
        <taxon>Gammaproteobacteria</taxon>
        <taxon>Enterobacterales</taxon>
        <taxon>Enterobacteriaceae</taxon>
        <taxon>Salmonella</taxon>
    </lineage>
</organism>
<accession>A0A732D6I3</accession>
<comment type="caution">
    <text evidence="1">The sequence shown here is derived from an EMBL/GenBank/DDBJ whole genome shotgun (WGS) entry which is preliminary data.</text>
</comment>
<dbReference type="EMBL" id="DAASCL010000096">
    <property type="protein sequence ID" value="HAE4980088.1"/>
    <property type="molecule type" value="Genomic_DNA"/>
</dbReference>
<protein>
    <submittedName>
        <fullName evidence="1">Uncharacterized protein</fullName>
    </submittedName>
</protein>
<reference evidence="1" key="2">
    <citation type="submission" date="2018-07" db="EMBL/GenBank/DDBJ databases">
        <authorList>
            <consortium name="NCBI Pathogen Detection Project"/>
        </authorList>
    </citation>
    <scope>NUCLEOTIDE SEQUENCE</scope>
    <source>
        <strain evidence="1">10-1049</strain>
    </source>
</reference>
<sequence>MHNTSDSSITGIEYASTGVNLKVPEKSTIGIISATTLKNNPHKVKIVLYTASETLPI</sequence>
<name>A0A732D6I3_SALDU</name>
<reference evidence="1" key="1">
    <citation type="journal article" date="2018" name="Genome Biol.">
        <title>SKESA: strategic k-mer extension for scrupulous assemblies.</title>
        <authorList>
            <person name="Souvorov A."/>
            <person name="Agarwala R."/>
            <person name="Lipman D.J."/>
        </authorList>
    </citation>
    <scope>NUCLEOTIDE SEQUENCE</scope>
    <source>
        <strain evidence="1">10-1049</strain>
    </source>
</reference>